<reference evidence="3" key="1">
    <citation type="submission" date="2023-03" db="EMBL/GenBank/DDBJ databases">
        <title>Stygiobacter electus gen. nov., sp. nov., facultatively anaerobic thermotolerant bacterium of the class Ignavibacteria from a well of Yessentuki mineral water deposit.</title>
        <authorList>
            <person name="Podosokorskaya O.A."/>
            <person name="Elcheninov A.G."/>
            <person name="Petrova N.F."/>
            <person name="Zavarzina D.G."/>
            <person name="Kublanov I.V."/>
            <person name="Merkel A.Y."/>
        </authorList>
    </citation>
    <scope>NUCLEOTIDE SEQUENCE</scope>
    <source>
        <strain evidence="3">09-Me</strain>
    </source>
</reference>
<protein>
    <submittedName>
        <fullName evidence="3">SDR family oxidoreductase</fullName>
    </submittedName>
</protein>
<dbReference type="InterPro" id="IPR036291">
    <property type="entry name" value="NAD(P)-bd_dom_sf"/>
</dbReference>
<dbReference type="Gene3D" id="3.40.50.720">
    <property type="entry name" value="NAD(P)-binding Rossmann-like Domain"/>
    <property type="match status" value="1"/>
</dbReference>
<dbReference type="Pfam" id="PF00106">
    <property type="entry name" value="adh_short"/>
    <property type="match status" value="1"/>
</dbReference>
<dbReference type="AlphaFoldDB" id="A0AAE3NZ39"/>
<gene>
    <name evidence="3" type="ORF">P0M35_04410</name>
</gene>
<comment type="caution">
    <text evidence="3">The sequence shown here is derived from an EMBL/GenBank/DDBJ whole genome shotgun (WGS) entry which is preliminary data.</text>
</comment>
<accession>A0AAE3NZ39</accession>
<organism evidence="3 4">
    <name type="scientific">Stygiobacter electus</name>
    <dbReference type="NCBI Taxonomy" id="3032292"/>
    <lineage>
        <taxon>Bacteria</taxon>
        <taxon>Pseudomonadati</taxon>
        <taxon>Ignavibacteriota</taxon>
        <taxon>Ignavibacteria</taxon>
        <taxon>Ignavibacteriales</taxon>
        <taxon>Melioribacteraceae</taxon>
        <taxon>Stygiobacter</taxon>
    </lineage>
</organism>
<dbReference type="PRINTS" id="PR00081">
    <property type="entry name" value="GDHRDH"/>
</dbReference>
<keyword evidence="2" id="KW-0560">Oxidoreductase</keyword>
<comment type="similarity">
    <text evidence="1">Belongs to the short-chain dehydrogenases/reductases (SDR) family.</text>
</comment>
<sequence>MNLAEKYGKWALITGASSGIGEEFARKFSGLGFNLIIVARRFDRLQKLKTELEQKNNVEVIPLEIDLSEENFITKLIPIINEKEIGILVNNAGFGYRKDFINSDVETDAKMIKVNCIAPTVLTHHVLPKMIERKKGALIFLGSLVAFQPTPTTALYAATKAFDAFLGNALWYELKKYNIDVITINPGGTETEFHQVAKSTMGPFPRTSQQVVDTTLKALGKKPSVVDGLFNKILAFSSHFTSRKLTITLAGKISESIYKD</sequence>
<dbReference type="RefSeq" id="WP_321535149.1">
    <property type="nucleotide sequence ID" value="NZ_JARGDL010000004.1"/>
</dbReference>
<evidence type="ECO:0000256" key="2">
    <source>
        <dbReference type="ARBA" id="ARBA00023002"/>
    </source>
</evidence>
<dbReference type="PANTHER" id="PTHR43086:SF3">
    <property type="entry name" value="NADP-DEPENDENT 3-HYDROXY ACID DEHYDROGENASE YDFG"/>
    <property type="match status" value="1"/>
</dbReference>
<keyword evidence="4" id="KW-1185">Reference proteome</keyword>
<proteinExistence type="inferred from homology"/>
<dbReference type="EMBL" id="JARGDL010000004">
    <property type="protein sequence ID" value="MDF1611382.1"/>
    <property type="molecule type" value="Genomic_DNA"/>
</dbReference>
<dbReference type="PIRSF" id="PIRSF000126">
    <property type="entry name" value="11-beta-HSD1"/>
    <property type="match status" value="1"/>
</dbReference>
<dbReference type="GO" id="GO:0016491">
    <property type="term" value="F:oxidoreductase activity"/>
    <property type="evidence" value="ECO:0007669"/>
    <property type="project" value="UniProtKB-KW"/>
</dbReference>
<dbReference type="InterPro" id="IPR002347">
    <property type="entry name" value="SDR_fam"/>
</dbReference>
<evidence type="ECO:0000256" key="1">
    <source>
        <dbReference type="ARBA" id="ARBA00006484"/>
    </source>
</evidence>
<dbReference type="SUPFAM" id="SSF51735">
    <property type="entry name" value="NAD(P)-binding Rossmann-fold domains"/>
    <property type="match status" value="1"/>
</dbReference>
<evidence type="ECO:0000313" key="3">
    <source>
        <dbReference type="EMBL" id="MDF1611382.1"/>
    </source>
</evidence>
<name>A0AAE3NZ39_9BACT</name>
<dbReference type="Proteomes" id="UP001221302">
    <property type="component" value="Unassembled WGS sequence"/>
</dbReference>
<evidence type="ECO:0000313" key="4">
    <source>
        <dbReference type="Proteomes" id="UP001221302"/>
    </source>
</evidence>
<dbReference type="PANTHER" id="PTHR43086">
    <property type="entry name" value="VERY-LONG-CHAIN 3-OXOOACYL-COA REDUCTASE"/>
    <property type="match status" value="1"/>
</dbReference>